<keyword evidence="2" id="KW-0812">Transmembrane</keyword>
<feature type="compositionally biased region" description="Pro residues" evidence="1">
    <location>
        <begin position="114"/>
        <end position="135"/>
    </location>
</feature>
<feature type="transmembrane region" description="Helical" evidence="2">
    <location>
        <begin position="66"/>
        <end position="87"/>
    </location>
</feature>
<dbReference type="Proteomes" id="UP000600026">
    <property type="component" value="Unassembled WGS sequence"/>
</dbReference>
<proteinExistence type="predicted"/>
<dbReference type="Gene3D" id="3.40.1000.10">
    <property type="entry name" value="Mog1/PsbP, alpha/beta/alpha sandwich"/>
    <property type="match status" value="1"/>
</dbReference>
<protein>
    <recommendedName>
        <fullName evidence="5">Serine/arginine repetitive matrix protein 2</fullName>
    </recommendedName>
</protein>
<dbReference type="OrthoDB" id="4335221at2"/>
<feature type="compositionally biased region" description="Low complexity" evidence="1">
    <location>
        <begin position="98"/>
        <end position="110"/>
    </location>
</feature>
<keyword evidence="2" id="KW-0472">Membrane</keyword>
<dbReference type="EMBL" id="BNEE01000006">
    <property type="protein sequence ID" value="GHI87863.1"/>
    <property type="molecule type" value="Genomic_DNA"/>
</dbReference>
<evidence type="ECO:0000313" key="4">
    <source>
        <dbReference type="Proteomes" id="UP000600026"/>
    </source>
</evidence>
<evidence type="ECO:0000256" key="1">
    <source>
        <dbReference type="SAM" id="MobiDB-lite"/>
    </source>
</evidence>
<evidence type="ECO:0000313" key="3">
    <source>
        <dbReference type="EMBL" id="GHI87863.1"/>
    </source>
</evidence>
<gene>
    <name evidence="3" type="ORF">Sxan_52270</name>
</gene>
<evidence type="ECO:0000256" key="2">
    <source>
        <dbReference type="SAM" id="Phobius"/>
    </source>
</evidence>
<feature type="compositionally biased region" description="Pro residues" evidence="1">
    <location>
        <begin position="28"/>
        <end position="49"/>
    </location>
</feature>
<organism evidence="3 4">
    <name type="scientific">Streptomyces xanthophaeus</name>
    <dbReference type="NCBI Taxonomy" id="67385"/>
    <lineage>
        <taxon>Bacteria</taxon>
        <taxon>Bacillati</taxon>
        <taxon>Actinomycetota</taxon>
        <taxon>Actinomycetes</taxon>
        <taxon>Kitasatosporales</taxon>
        <taxon>Streptomycetaceae</taxon>
        <taxon>Streptomyces</taxon>
    </lineage>
</organism>
<name>A0A919H755_9ACTN</name>
<feature type="region of interest" description="Disordered" evidence="1">
    <location>
        <begin position="91"/>
        <end position="139"/>
    </location>
</feature>
<comment type="caution">
    <text evidence="3">The sequence shown here is derived from an EMBL/GenBank/DDBJ whole genome shotgun (WGS) entry which is preliminary data.</text>
</comment>
<accession>A0A919H755</accession>
<keyword evidence="4" id="KW-1185">Reference proteome</keyword>
<dbReference type="PRINTS" id="PR01217">
    <property type="entry name" value="PRICHEXTENSN"/>
</dbReference>
<keyword evidence="2" id="KW-1133">Transmembrane helix</keyword>
<feature type="region of interest" description="Disordered" evidence="1">
    <location>
        <begin position="1"/>
        <end position="62"/>
    </location>
</feature>
<dbReference type="AlphaFoldDB" id="A0A919H755"/>
<dbReference type="RefSeq" id="WP_051859572.1">
    <property type="nucleotide sequence ID" value="NZ_BNEE01000006.1"/>
</dbReference>
<reference evidence="3" key="1">
    <citation type="submission" date="2020-09" db="EMBL/GenBank/DDBJ databases">
        <title>Whole genome shotgun sequence of Streptomyces xanthophaeus NBRC 12829.</title>
        <authorList>
            <person name="Komaki H."/>
            <person name="Tamura T."/>
        </authorList>
    </citation>
    <scope>NUCLEOTIDE SEQUENCE</scope>
    <source>
        <strain evidence="3">NBRC 12829</strain>
    </source>
</reference>
<evidence type="ECO:0008006" key="5">
    <source>
        <dbReference type="Google" id="ProtNLM"/>
    </source>
</evidence>
<sequence>MARGGGGSRWNPQSQSWEEWQEDERPPAQQPAPQPPAHLPWTPQQPPPVGYGTPAGPGSGERKWKVPVLVAVGAALVGAGVMAGWLVDTDRKAPAAPPGASGTPSPGSSDEAPEPSPSASPSPSPDAPTTSPAPAPYTVVHSEDGFSVAVPEGWQRSHDESGAGSFYRPPGDRRSLLQVFRVTEDAGVGACELLRESSEHLRGNGSTGYVEVSRAPVPGASCELVYEYDSVEAGGRRRGVERITVAADGSRWALLAAGPAAGWATTQEILAAALREFRPDA</sequence>